<name>A0ABR8X7W8_9BACL</name>
<feature type="domain" description="Serine aminopeptidase S33" evidence="1">
    <location>
        <begin position="85"/>
        <end position="176"/>
    </location>
</feature>
<reference evidence="2 3" key="1">
    <citation type="submission" date="2020-08" db="EMBL/GenBank/DDBJ databases">
        <title>A Genomic Blueprint of the Chicken Gut Microbiome.</title>
        <authorList>
            <person name="Gilroy R."/>
            <person name="Ravi A."/>
            <person name="Getino M."/>
            <person name="Pursley I."/>
            <person name="Horton D.L."/>
            <person name="Alikhan N.-F."/>
            <person name="Baker D."/>
            <person name="Gharbi K."/>
            <person name="Hall N."/>
            <person name="Watson M."/>
            <person name="Adriaenssens E.M."/>
            <person name="Foster-Nyarko E."/>
            <person name="Jarju S."/>
            <person name="Secka A."/>
            <person name="Antonio M."/>
            <person name="Oren A."/>
            <person name="Chaudhuri R."/>
            <person name="La Ragione R.M."/>
            <person name="Hildebrand F."/>
            <person name="Pallen M.J."/>
        </authorList>
    </citation>
    <scope>NUCLEOTIDE SEQUENCE [LARGE SCALE GENOMIC DNA]</scope>
    <source>
        <strain evidence="2 3">Re31</strain>
    </source>
</reference>
<dbReference type="EMBL" id="JACSQA010000001">
    <property type="protein sequence ID" value="MBD8025288.1"/>
    <property type="molecule type" value="Genomic_DNA"/>
</dbReference>
<dbReference type="PANTHER" id="PTHR43358">
    <property type="entry name" value="ALPHA/BETA-HYDROLASE"/>
    <property type="match status" value="1"/>
</dbReference>
<evidence type="ECO:0000313" key="3">
    <source>
        <dbReference type="Proteomes" id="UP000640930"/>
    </source>
</evidence>
<dbReference type="RefSeq" id="WP_191705842.1">
    <property type="nucleotide sequence ID" value="NZ_JACSQA010000001.1"/>
</dbReference>
<organism evidence="2 3">
    <name type="scientific">Ureibacillus galli</name>
    <dbReference type="NCBI Taxonomy" id="2762222"/>
    <lineage>
        <taxon>Bacteria</taxon>
        <taxon>Bacillati</taxon>
        <taxon>Bacillota</taxon>
        <taxon>Bacilli</taxon>
        <taxon>Bacillales</taxon>
        <taxon>Caryophanaceae</taxon>
        <taxon>Ureibacillus</taxon>
    </lineage>
</organism>
<proteinExistence type="predicted"/>
<dbReference type="GO" id="GO:0016787">
    <property type="term" value="F:hydrolase activity"/>
    <property type="evidence" value="ECO:0007669"/>
    <property type="project" value="UniProtKB-KW"/>
</dbReference>
<evidence type="ECO:0000313" key="2">
    <source>
        <dbReference type="EMBL" id="MBD8025288.1"/>
    </source>
</evidence>
<protein>
    <submittedName>
        <fullName evidence="2">Alpha/beta hydrolase</fullName>
    </submittedName>
</protein>
<sequence length="317" mass="36512">MKRKFFWVSSIITTILSTATTIFGFAASNRLMYIKNKDANFIFDRELKAQRFDVNWFNQCPKEELSIDSPNGYPIKGIFFQPLETKNTIIICHGVTENKINSVKYARMFERLGYNSFVFDHRRHGDSGGKTTSYGYYEKFDIAAVVQTVKSIVGEDAIIGIHGESMGAASMILYAGLVEDGADFYIADCGFSNFSELISYILKKETILRTKIPIHLANIFLKMRDGYTLKSITPKEAVKNIQSPILFIHSLEDDFILPYMTEEMYEEKEEPKMLKLFEKGAHAQSFNQNSKEYEETVLEFLQKYVYVNLEYIEKDIS</sequence>
<dbReference type="Proteomes" id="UP000640930">
    <property type="component" value="Unassembled WGS sequence"/>
</dbReference>
<gene>
    <name evidence="2" type="ORF">H9636_01330</name>
</gene>
<evidence type="ECO:0000259" key="1">
    <source>
        <dbReference type="Pfam" id="PF12146"/>
    </source>
</evidence>
<dbReference type="Pfam" id="PF12146">
    <property type="entry name" value="Hydrolase_4"/>
    <property type="match status" value="1"/>
</dbReference>
<accession>A0ABR8X7W8</accession>
<keyword evidence="3" id="KW-1185">Reference proteome</keyword>
<dbReference type="InterPro" id="IPR022742">
    <property type="entry name" value="Hydrolase_4"/>
</dbReference>
<dbReference type="InterPro" id="IPR052920">
    <property type="entry name" value="DNA-binding_regulatory"/>
</dbReference>
<keyword evidence="2" id="KW-0378">Hydrolase</keyword>
<dbReference type="Gene3D" id="3.40.50.1820">
    <property type="entry name" value="alpha/beta hydrolase"/>
    <property type="match status" value="1"/>
</dbReference>
<dbReference type="PANTHER" id="PTHR43358:SF5">
    <property type="entry name" value="EXPORTED PROTEIN"/>
    <property type="match status" value="1"/>
</dbReference>
<dbReference type="SUPFAM" id="SSF53474">
    <property type="entry name" value="alpha/beta-Hydrolases"/>
    <property type="match status" value="1"/>
</dbReference>
<dbReference type="InterPro" id="IPR029058">
    <property type="entry name" value="AB_hydrolase_fold"/>
</dbReference>
<comment type="caution">
    <text evidence="2">The sequence shown here is derived from an EMBL/GenBank/DDBJ whole genome shotgun (WGS) entry which is preliminary data.</text>
</comment>